<evidence type="ECO:0000256" key="2">
    <source>
        <dbReference type="ARBA" id="ARBA00040363"/>
    </source>
</evidence>
<evidence type="ECO:0000313" key="5">
    <source>
        <dbReference type="Proteomes" id="UP000201728"/>
    </source>
</evidence>
<feature type="domain" description="FAD-binding" evidence="3">
    <location>
        <begin position="5"/>
        <end position="318"/>
    </location>
</feature>
<dbReference type="KEGG" id="lcd:clem_00075"/>
<keyword evidence="5" id="KW-1185">Reference proteome</keyword>
<dbReference type="OrthoDB" id="5652862at2"/>
<name>A0A222NYB5_9GAMM</name>
<dbReference type="InterPro" id="IPR050407">
    <property type="entry name" value="Geranylgeranyl_reductase"/>
</dbReference>
<accession>A0A222NYB5</accession>
<dbReference type="PANTHER" id="PTHR42685">
    <property type="entry name" value="GERANYLGERANYL DIPHOSPHATE REDUCTASE"/>
    <property type="match status" value="1"/>
</dbReference>
<dbReference type="AlphaFoldDB" id="A0A222NYB5"/>
<evidence type="ECO:0000256" key="1">
    <source>
        <dbReference type="ARBA" id="ARBA00038079"/>
    </source>
</evidence>
<dbReference type="SUPFAM" id="SSF51905">
    <property type="entry name" value="FAD/NAD(P)-binding domain"/>
    <property type="match status" value="1"/>
</dbReference>
<comment type="similarity">
    <text evidence="1">Belongs to the CbrA family.</text>
</comment>
<sequence length="395" mass="43786">MDCFDAVIIGAGPAGATTALLLARLGWSVALVEKKIFPRPKVCGEFISATSFPLLMHLGLIDFYQHQAGPSIKRVGWFGGEKIVTAMMPPADQTFNQWGKALGRESLDTALLNQARKAGVIIWQPWIARQIMDKKNYFTCLIETKGNRAELTARVIVLAQGSWEKSMIKKPKIPHKNLDLLAFKTHFRETTLDEDLMPLISFPGGYGGMVHSDNHRVSFSCCIRRDVLQNIRKKHPGKSAGEALLHHIFLTCNGVQQVLTSARQVNSWLSVGPLHPGIRACHENGLFYVGNAAGEAHPIIAEGISMAMQSAWLLATSLKGGPKLSRRDLINIGHSYSKKWHKQFSRRIHAAAFFAQLTSNPHSMKLLLPLVTYFPELLTFGATLSGKKKQLQLFC</sequence>
<evidence type="ECO:0000313" key="4">
    <source>
        <dbReference type="EMBL" id="ASQ44582.1"/>
    </source>
</evidence>
<dbReference type="EMBL" id="CP016397">
    <property type="protein sequence ID" value="ASQ44582.1"/>
    <property type="molecule type" value="Genomic_DNA"/>
</dbReference>
<dbReference type="RefSeq" id="WP_094089739.1">
    <property type="nucleotide sequence ID" value="NZ_CP016397.1"/>
</dbReference>
<dbReference type="InterPro" id="IPR036188">
    <property type="entry name" value="FAD/NAD-bd_sf"/>
</dbReference>
<gene>
    <name evidence="4" type="ORF">clem_00075</name>
</gene>
<dbReference type="PRINTS" id="PR00420">
    <property type="entry name" value="RNGMNOXGNASE"/>
</dbReference>
<dbReference type="PANTHER" id="PTHR42685:SF22">
    <property type="entry name" value="CONDITIONED MEDIUM FACTOR RECEPTOR 1"/>
    <property type="match status" value="1"/>
</dbReference>
<dbReference type="InterPro" id="IPR002938">
    <property type="entry name" value="FAD-bd"/>
</dbReference>
<reference evidence="5" key="1">
    <citation type="submission" date="2016-07" db="EMBL/GenBank/DDBJ databases">
        <authorList>
            <person name="Florea S."/>
            <person name="Webb J.S."/>
            <person name="Jaromczyk J."/>
            <person name="Schardl C.L."/>
        </authorList>
    </citation>
    <scope>NUCLEOTIDE SEQUENCE [LARGE SCALE GENOMIC DNA]</scope>
    <source>
        <strain evidence="5">CDC-D5610</strain>
    </source>
</reference>
<dbReference type="Proteomes" id="UP000201728">
    <property type="component" value="Chromosome"/>
</dbReference>
<proteinExistence type="inferred from homology"/>
<organism evidence="4 5">
    <name type="scientific">Legionella clemsonensis</name>
    <dbReference type="NCBI Taxonomy" id="1867846"/>
    <lineage>
        <taxon>Bacteria</taxon>
        <taxon>Pseudomonadati</taxon>
        <taxon>Pseudomonadota</taxon>
        <taxon>Gammaproteobacteria</taxon>
        <taxon>Legionellales</taxon>
        <taxon>Legionellaceae</taxon>
        <taxon>Legionella</taxon>
    </lineage>
</organism>
<protein>
    <recommendedName>
        <fullName evidence="2">Protein CbrA</fullName>
    </recommendedName>
</protein>
<evidence type="ECO:0000259" key="3">
    <source>
        <dbReference type="Pfam" id="PF01494"/>
    </source>
</evidence>
<dbReference type="GO" id="GO:0071949">
    <property type="term" value="F:FAD binding"/>
    <property type="evidence" value="ECO:0007669"/>
    <property type="project" value="InterPro"/>
</dbReference>
<dbReference type="Gene3D" id="3.50.50.60">
    <property type="entry name" value="FAD/NAD(P)-binding domain"/>
    <property type="match status" value="1"/>
</dbReference>
<dbReference type="Pfam" id="PF01494">
    <property type="entry name" value="FAD_binding_3"/>
    <property type="match status" value="1"/>
</dbReference>